<evidence type="ECO:0000259" key="2">
    <source>
        <dbReference type="SMART" id="SM00568"/>
    </source>
</evidence>
<evidence type="ECO:0000256" key="1">
    <source>
        <dbReference type="ARBA" id="ARBA00009414"/>
    </source>
</evidence>
<proteinExistence type="inferred from homology"/>
<dbReference type="Pfam" id="PF02893">
    <property type="entry name" value="GRAM"/>
    <property type="match status" value="1"/>
</dbReference>
<dbReference type="Proteomes" id="UP000826271">
    <property type="component" value="Unassembled WGS sequence"/>
</dbReference>
<dbReference type="Gene3D" id="2.30.29.30">
    <property type="entry name" value="Pleckstrin-homology domain (PH domain)/Phosphotyrosine-binding domain (PTB)"/>
    <property type="match status" value="1"/>
</dbReference>
<keyword evidence="4" id="KW-1185">Reference proteome</keyword>
<sequence length="238" mass="27329">MEQQYSKSRVEIRNMHKEHVLRFPISSADYALSSSKQLLPDSTAQNQIMSSPNRHYSKIRQCRVNSVIAKMVKLGESMDIFAQGIREHVRLGPKLSEMVKGKLSLGTRILQVGGVEKVFKQKFNIRDDEKLLKASQCYLSTTAGPIAGLLFVSSNRVAFCSERSIKLSSPTGAKLKLHYKVIIPMRKIKRANESENVKRPRQKYVQVVTEDNHEFWFMGFLNHQRTFNYLQQAINQAR</sequence>
<gene>
    <name evidence="3" type="ORF">BUALT_BualtUnG0004600</name>
</gene>
<dbReference type="InterPro" id="IPR037848">
    <property type="entry name" value="GEM-like"/>
</dbReference>
<evidence type="ECO:0000313" key="3">
    <source>
        <dbReference type="EMBL" id="KAG8363095.1"/>
    </source>
</evidence>
<dbReference type="SMART" id="SM00568">
    <property type="entry name" value="GRAM"/>
    <property type="match status" value="1"/>
</dbReference>
<accession>A0AAV6W3U4</accession>
<dbReference type="InterPro" id="IPR011993">
    <property type="entry name" value="PH-like_dom_sf"/>
</dbReference>
<protein>
    <recommendedName>
        <fullName evidence="2">GRAM domain-containing protein</fullName>
    </recommendedName>
</protein>
<dbReference type="InterPro" id="IPR004182">
    <property type="entry name" value="GRAM"/>
</dbReference>
<comment type="similarity">
    <text evidence="1">Belongs to the GEM family.</text>
</comment>
<reference evidence="3" key="1">
    <citation type="submission" date="2019-10" db="EMBL/GenBank/DDBJ databases">
        <authorList>
            <person name="Zhang R."/>
            <person name="Pan Y."/>
            <person name="Wang J."/>
            <person name="Ma R."/>
            <person name="Yu S."/>
        </authorList>
    </citation>
    <scope>NUCLEOTIDE SEQUENCE</scope>
    <source>
        <strain evidence="3">LA-IB0</strain>
        <tissue evidence="3">Leaf</tissue>
    </source>
</reference>
<dbReference type="EMBL" id="WHWC01000061">
    <property type="protein sequence ID" value="KAG8363095.1"/>
    <property type="molecule type" value="Genomic_DNA"/>
</dbReference>
<name>A0AAV6W3U4_9LAMI</name>
<dbReference type="PANTHER" id="PTHR31969">
    <property type="entry name" value="GEM-LIKE PROTEIN 2"/>
    <property type="match status" value="1"/>
</dbReference>
<comment type="caution">
    <text evidence="3">The sequence shown here is derived from an EMBL/GenBank/DDBJ whole genome shotgun (WGS) entry which is preliminary data.</text>
</comment>
<feature type="domain" description="GRAM" evidence="2">
    <location>
        <begin position="117"/>
        <end position="195"/>
    </location>
</feature>
<evidence type="ECO:0000313" key="4">
    <source>
        <dbReference type="Proteomes" id="UP000826271"/>
    </source>
</evidence>
<organism evidence="3 4">
    <name type="scientific">Buddleja alternifolia</name>
    <dbReference type="NCBI Taxonomy" id="168488"/>
    <lineage>
        <taxon>Eukaryota</taxon>
        <taxon>Viridiplantae</taxon>
        <taxon>Streptophyta</taxon>
        <taxon>Embryophyta</taxon>
        <taxon>Tracheophyta</taxon>
        <taxon>Spermatophyta</taxon>
        <taxon>Magnoliopsida</taxon>
        <taxon>eudicotyledons</taxon>
        <taxon>Gunneridae</taxon>
        <taxon>Pentapetalae</taxon>
        <taxon>asterids</taxon>
        <taxon>lamiids</taxon>
        <taxon>Lamiales</taxon>
        <taxon>Scrophulariaceae</taxon>
        <taxon>Buddlejeae</taxon>
        <taxon>Buddleja</taxon>
    </lineage>
</organism>
<dbReference type="AlphaFoldDB" id="A0AAV6W3U4"/>